<proteinExistence type="predicted"/>
<comment type="caution">
    <text evidence="1">The sequence shown here is derived from an EMBL/GenBank/DDBJ whole genome shotgun (WGS) entry which is preliminary data.</text>
</comment>
<sequence length="189" mass="20113">MRWDGLFSDLEAQLYAAGQLALESEANERARMDQAALSLTDRLRGQQGAALRVRLGGSLVFDGRLSHIGSSWIVLDEPARSVLVVLSAVRLIEGLSRAAAPDDAGRPRRLGLGSALRALARDREEVMAYLACGPDGGVQTISGTIDRVGKDYLELAAVPWGEARRAVNVRGVHAVPFGAVAALASARRT</sequence>
<dbReference type="Proteomes" id="UP001165368">
    <property type="component" value="Unassembled WGS sequence"/>
</dbReference>
<name>A0ABS9L883_9MICC</name>
<evidence type="ECO:0008006" key="3">
    <source>
        <dbReference type="Google" id="ProtNLM"/>
    </source>
</evidence>
<accession>A0ABS9L883</accession>
<protein>
    <recommendedName>
        <fullName evidence="3">Fis family transcriptional regulator</fullName>
    </recommendedName>
</protein>
<keyword evidence="2" id="KW-1185">Reference proteome</keyword>
<organism evidence="1 2">
    <name type="scientific">Arthrobacter hankyongi</name>
    <dbReference type="NCBI Taxonomy" id="2904801"/>
    <lineage>
        <taxon>Bacteria</taxon>
        <taxon>Bacillati</taxon>
        <taxon>Actinomycetota</taxon>
        <taxon>Actinomycetes</taxon>
        <taxon>Micrococcales</taxon>
        <taxon>Micrococcaceae</taxon>
        <taxon>Arthrobacter</taxon>
    </lineage>
</organism>
<evidence type="ECO:0000313" key="2">
    <source>
        <dbReference type="Proteomes" id="UP001165368"/>
    </source>
</evidence>
<dbReference type="EMBL" id="JAKLTQ010000008">
    <property type="protein sequence ID" value="MCG2622728.1"/>
    <property type="molecule type" value="Genomic_DNA"/>
</dbReference>
<gene>
    <name evidence="1" type="ORF">LVY72_12530</name>
</gene>
<reference evidence="1" key="1">
    <citation type="submission" date="2022-01" db="EMBL/GenBank/DDBJ databases">
        <authorList>
            <person name="Jo J.-H."/>
            <person name="Im W.-T."/>
        </authorList>
    </citation>
    <scope>NUCLEOTIDE SEQUENCE</scope>
    <source>
        <strain evidence="1">I2-34</strain>
    </source>
</reference>
<dbReference type="RefSeq" id="WP_237821313.1">
    <property type="nucleotide sequence ID" value="NZ_JAKLTQ010000008.1"/>
</dbReference>
<evidence type="ECO:0000313" key="1">
    <source>
        <dbReference type="EMBL" id="MCG2622728.1"/>
    </source>
</evidence>